<keyword evidence="1" id="KW-1133">Transmembrane helix</keyword>
<comment type="caution">
    <text evidence="2">The sequence shown here is derived from an EMBL/GenBank/DDBJ whole genome shotgun (WGS) entry which is preliminary data.</text>
</comment>
<keyword evidence="1" id="KW-0812">Transmembrane</keyword>
<dbReference type="EMBL" id="PKOZ01000003">
    <property type="protein sequence ID" value="PQD95688.1"/>
    <property type="molecule type" value="Genomic_DNA"/>
</dbReference>
<evidence type="ECO:0000313" key="3">
    <source>
        <dbReference type="Proteomes" id="UP000239663"/>
    </source>
</evidence>
<protein>
    <submittedName>
        <fullName evidence="2">Uncharacterized protein</fullName>
    </submittedName>
</protein>
<dbReference type="Proteomes" id="UP000239663">
    <property type="component" value="Unassembled WGS sequence"/>
</dbReference>
<organism evidence="2 3">
    <name type="scientific">Pradoshia eiseniae</name>
    <dbReference type="NCBI Taxonomy" id="2064768"/>
    <lineage>
        <taxon>Bacteria</taxon>
        <taxon>Bacillati</taxon>
        <taxon>Bacillota</taxon>
        <taxon>Bacilli</taxon>
        <taxon>Bacillales</taxon>
        <taxon>Bacillaceae</taxon>
        <taxon>Pradoshia</taxon>
    </lineage>
</organism>
<dbReference type="AlphaFoldDB" id="A0A2S7N133"/>
<evidence type="ECO:0000313" key="2">
    <source>
        <dbReference type="EMBL" id="PQD95688.1"/>
    </source>
</evidence>
<feature type="transmembrane region" description="Helical" evidence="1">
    <location>
        <begin position="65"/>
        <end position="86"/>
    </location>
</feature>
<evidence type="ECO:0000256" key="1">
    <source>
        <dbReference type="SAM" id="Phobius"/>
    </source>
</evidence>
<feature type="transmembrane region" description="Helical" evidence="1">
    <location>
        <begin position="7"/>
        <end position="23"/>
    </location>
</feature>
<proteinExistence type="predicted"/>
<name>A0A2S7N133_9BACI</name>
<feature type="transmembrane region" description="Helical" evidence="1">
    <location>
        <begin position="29"/>
        <end position="53"/>
    </location>
</feature>
<keyword evidence="1" id="KW-0472">Membrane</keyword>
<keyword evidence="3" id="KW-1185">Reference proteome</keyword>
<gene>
    <name evidence="2" type="ORF">CYL18_07290</name>
</gene>
<reference evidence="2 3" key="1">
    <citation type="submission" date="2017-12" db="EMBL/GenBank/DDBJ databases">
        <title>Taxonomic description and draft genome of Pradoshia cofamensis Gen. nov., sp. nov., a thermotolerant bacillale isolated from anterior gut of earthworm Eisenia fetida.</title>
        <authorList>
            <person name="Saha T."/>
            <person name="Chakraborty R."/>
        </authorList>
    </citation>
    <scope>NUCLEOTIDE SEQUENCE [LARGE SCALE GENOMIC DNA]</scope>
    <source>
        <strain evidence="2 3">EAG3</strain>
    </source>
</reference>
<accession>A0A2S7N133</accession>
<sequence length="87" mass="9883">MINTNKRYGLLLLNIFILLPLIFETHNPSLAISFSGLAYILCPVISLLGILMLAKTHYPASIHSIFILLGHSMILVFILVRLIFFYH</sequence>